<keyword evidence="7" id="KW-1185">Reference proteome</keyword>
<accession>A0A1X2H1V5</accession>
<protein>
    <submittedName>
        <fullName evidence="6">Brix domain-domain-containing protein</fullName>
    </submittedName>
</protein>
<dbReference type="EMBL" id="MCGN01000011">
    <property type="protein sequence ID" value="ORY91407.1"/>
    <property type="molecule type" value="Genomic_DNA"/>
</dbReference>
<evidence type="ECO:0000256" key="3">
    <source>
        <dbReference type="ARBA" id="ARBA00022517"/>
    </source>
</evidence>
<dbReference type="GO" id="GO:0008097">
    <property type="term" value="F:5S rRNA binding"/>
    <property type="evidence" value="ECO:0007669"/>
    <property type="project" value="EnsemblFungi"/>
</dbReference>
<dbReference type="PANTHER" id="PTHR13634">
    <property type="entry name" value="RIBOSOME BIOGENESIS PROTEIN BRIX"/>
    <property type="match status" value="1"/>
</dbReference>
<evidence type="ECO:0000256" key="1">
    <source>
        <dbReference type="ARBA" id="ARBA00004604"/>
    </source>
</evidence>
<proteinExistence type="inferred from homology"/>
<sequence length="295" mass="34018">MATKFKVAGKAAKNNDETITTTNAVKDKRINKQRVLLLCSRGIVQRQRHLMTDFEALLPHVKKGNKLDTKKNLFMLNELADLSNCNNTVFFEIRKHQDLYIWMSKTPNGPSVKFHAQNMHTMDELKMTGNCLKGSRHILSFDKTFDSEPHWQLLKELLGQVFNIPKGSRRTKPFIDHVLSFSIADNRIWFRNYQIVEKNAENTPGFTTMDKDDISLVEIGPRFCLSVIRIFEGSFGGPTVFENPEFISPNLVRSVQRKAKLEKYQIRQSAITERQARLKAAEGKETELSEKRVFQ</sequence>
<dbReference type="InParanoid" id="A0A1X2H1V5"/>
<dbReference type="SUPFAM" id="SSF52954">
    <property type="entry name" value="Class II aaRS ABD-related"/>
    <property type="match status" value="1"/>
</dbReference>
<comment type="similarity">
    <text evidence="2">Belongs to the BRX1 family.</text>
</comment>
<comment type="subcellular location">
    <subcellularLocation>
        <location evidence="1">Nucleus</location>
        <location evidence="1">Nucleolus</location>
    </subcellularLocation>
</comment>
<dbReference type="GO" id="GO:0030687">
    <property type="term" value="C:preribosome, large subunit precursor"/>
    <property type="evidence" value="ECO:0007669"/>
    <property type="project" value="EnsemblFungi"/>
</dbReference>
<dbReference type="OrthoDB" id="1638493at2759"/>
<dbReference type="PROSITE" id="PS50833">
    <property type="entry name" value="BRIX"/>
    <property type="match status" value="1"/>
</dbReference>
<dbReference type="GO" id="GO:0000027">
    <property type="term" value="P:ribosomal large subunit assembly"/>
    <property type="evidence" value="ECO:0007669"/>
    <property type="project" value="EnsemblFungi"/>
</dbReference>
<organism evidence="6 7">
    <name type="scientific">Syncephalastrum racemosum</name>
    <name type="common">Filamentous fungus</name>
    <dbReference type="NCBI Taxonomy" id="13706"/>
    <lineage>
        <taxon>Eukaryota</taxon>
        <taxon>Fungi</taxon>
        <taxon>Fungi incertae sedis</taxon>
        <taxon>Mucoromycota</taxon>
        <taxon>Mucoromycotina</taxon>
        <taxon>Mucoromycetes</taxon>
        <taxon>Mucorales</taxon>
        <taxon>Syncephalastraceae</taxon>
        <taxon>Syncephalastrum</taxon>
    </lineage>
</organism>
<dbReference type="GO" id="GO:0000465">
    <property type="term" value="P:exonucleolytic trimming to generate mature 5'-end of 5.8S rRNA from tricistronic rRNA transcript (SSU-rRNA, 5.8S rRNA, LSU-rRNA)"/>
    <property type="evidence" value="ECO:0007669"/>
    <property type="project" value="EnsemblFungi"/>
</dbReference>
<evidence type="ECO:0000313" key="7">
    <source>
        <dbReference type="Proteomes" id="UP000242180"/>
    </source>
</evidence>
<dbReference type="FunFam" id="3.40.50.10480:FF:000009">
    <property type="entry name" value="Ribosome biogenesis protein, putative"/>
    <property type="match status" value="1"/>
</dbReference>
<dbReference type="GO" id="GO:0042134">
    <property type="term" value="F:rRNA primary transcript binding"/>
    <property type="evidence" value="ECO:0007669"/>
    <property type="project" value="EnsemblFungi"/>
</dbReference>
<gene>
    <name evidence="6" type="ORF">BCR43DRAFT_499035</name>
</gene>
<evidence type="ECO:0000313" key="6">
    <source>
        <dbReference type="EMBL" id="ORY91407.1"/>
    </source>
</evidence>
<dbReference type="PANTHER" id="PTHR13634:SF0">
    <property type="entry name" value="RIBOSOME BIOGENESIS PROTEIN BRX1 HOMOLOG"/>
    <property type="match status" value="1"/>
</dbReference>
<dbReference type="GO" id="GO:0005730">
    <property type="term" value="C:nucleolus"/>
    <property type="evidence" value="ECO:0007669"/>
    <property type="project" value="UniProtKB-SubCell"/>
</dbReference>
<dbReference type="STRING" id="13706.A0A1X2H1V5"/>
<dbReference type="InterPro" id="IPR026532">
    <property type="entry name" value="BRX1"/>
</dbReference>
<evidence type="ECO:0000259" key="5">
    <source>
        <dbReference type="PROSITE" id="PS50833"/>
    </source>
</evidence>
<dbReference type="InterPro" id="IPR007109">
    <property type="entry name" value="Brix"/>
</dbReference>
<dbReference type="OMA" id="YRHRHLM"/>
<dbReference type="AlphaFoldDB" id="A0A1X2H1V5"/>
<evidence type="ECO:0000256" key="2">
    <source>
        <dbReference type="ARBA" id="ARBA00006369"/>
    </source>
</evidence>
<feature type="domain" description="Brix" evidence="5">
    <location>
        <begin position="33"/>
        <end position="236"/>
    </location>
</feature>
<reference evidence="6 7" key="1">
    <citation type="submission" date="2016-07" db="EMBL/GenBank/DDBJ databases">
        <title>Pervasive Adenine N6-methylation of Active Genes in Fungi.</title>
        <authorList>
            <consortium name="DOE Joint Genome Institute"/>
            <person name="Mondo S.J."/>
            <person name="Dannebaum R.O."/>
            <person name="Kuo R.C."/>
            <person name="Labutti K."/>
            <person name="Haridas S."/>
            <person name="Kuo A."/>
            <person name="Salamov A."/>
            <person name="Ahrendt S.R."/>
            <person name="Lipzen A."/>
            <person name="Sullivan W."/>
            <person name="Andreopoulos W.B."/>
            <person name="Clum A."/>
            <person name="Lindquist E."/>
            <person name="Daum C."/>
            <person name="Ramamoorthy G.K."/>
            <person name="Gryganskyi A."/>
            <person name="Culley D."/>
            <person name="Magnuson J.K."/>
            <person name="James T.Y."/>
            <person name="O'Malley M.A."/>
            <person name="Stajich J.E."/>
            <person name="Spatafora J.W."/>
            <person name="Visel A."/>
            <person name="Grigoriev I.V."/>
        </authorList>
    </citation>
    <scope>NUCLEOTIDE SEQUENCE [LARGE SCALE GENOMIC DNA]</scope>
    <source>
        <strain evidence="6 7">NRRL 2496</strain>
    </source>
</reference>
<dbReference type="GO" id="GO:0000464">
    <property type="term" value="P:endonucleolytic cleavage in ITS1 upstream of 5.8S rRNA from tricistronic rRNA transcript (SSU-rRNA, 5.8S rRNA, LSU-rRNA)"/>
    <property type="evidence" value="ECO:0007669"/>
    <property type="project" value="EnsemblFungi"/>
</dbReference>
<keyword evidence="4" id="KW-0539">Nucleus</keyword>
<dbReference type="Pfam" id="PF04427">
    <property type="entry name" value="Brix"/>
    <property type="match status" value="1"/>
</dbReference>
<dbReference type="Proteomes" id="UP000242180">
    <property type="component" value="Unassembled WGS sequence"/>
</dbReference>
<dbReference type="SMART" id="SM00879">
    <property type="entry name" value="Brix"/>
    <property type="match status" value="1"/>
</dbReference>
<name>A0A1X2H1V5_SYNRA</name>
<evidence type="ECO:0000256" key="4">
    <source>
        <dbReference type="ARBA" id="ARBA00023242"/>
    </source>
</evidence>
<dbReference type="FunCoup" id="A0A1X2H1V5">
    <property type="interactions" value="673"/>
</dbReference>
<comment type="caution">
    <text evidence="6">The sequence shown here is derived from an EMBL/GenBank/DDBJ whole genome shotgun (WGS) entry which is preliminary data.</text>
</comment>
<keyword evidence="3" id="KW-0690">Ribosome biogenesis</keyword>